<dbReference type="OrthoDB" id="5965864at2759"/>
<name>A0A0R3PS32_ANGCS</name>
<evidence type="ECO:0000256" key="1">
    <source>
        <dbReference type="ARBA" id="ARBA00004127"/>
    </source>
</evidence>
<dbReference type="Proteomes" id="UP000267027">
    <property type="component" value="Unassembled WGS sequence"/>
</dbReference>
<dbReference type="GO" id="GO:0005765">
    <property type="term" value="C:lysosomal membrane"/>
    <property type="evidence" value="ECO:0007669"/>
    <property type="project" value="UniProtKB-SubCell"/>
</dbReference>
<evidence type="ECO:0000313" key="8">
    <source>
        <dbReference type="Proteomes" id="UP000267027"/>
    </source>
</evidence>
<accession>A0A0R3PS32</accession>
<dbReference type="PRINTS" id="PR01315">
    <property type="entry name" value="BATTENIN"/>
</dbReference>
<comment type="subcellular location">
    <subcellularLocation>
        <location evidence="1">Endomembrane system</location>
        <topology evidence="1">Multi-pass membrane protein</topology>
    </subcellularLocation>
    <subcellularLocation>
        <location evidence="6">Lysosome membrane</location>
        <topology evidence="6">Multi-pass membrane protein</topology>
    </subcellularLocation>
</comment>
<reference evidence="7 8" key="2">
    <citation type="submission" date="2018-11" db="EMBL/GenBank/DDBJ databases">
        <authorList>
            <consortium name="Pathogen Informatics"/>
        </authorList>
    </citation>
    <scope>NUCLEOTIDE SEQUENCE [LARGE SCALE GENOMIC DNA]</scope>
    <source>
        <strain evidence="7 8">Costa Rica</strain>
    </source>
</reference>
<dbReference type="AlphaFoldDB" id="A0A0R3PS32"/>
<comment type="caution">
    <text evidence="6">Lacks conserved residue(s) required for the propagation of feature annotation.</text>
</comment>
<keyword evidence="8" id="KW-1185">Reference proteome</keyword>
<dbReference type="PANTHER" id="PTHR10981">
    <property type="entry name" value="BATTENIN"/>
    <property type="match status" value="1"/>
</dbReference>
<evidence type="ECO:0000256" key="4">
    <source>
        <dbReference type="ARBA" id="ARBA00022989"/>
    </source>
</evidence>
<sequence>MSEVFYQIGVFMSRSSINLVQLNFMCISLTAVIQTTLAAVIFLTAIYSFIPHFAIVAGMIFVVGIVDPATREFALSMVTFADTVGILGAAMAAIPVHNWICAMQ</sequence>
<dbReference type="OMA" id="SYANTFD"/>
<dbReference type="EMBL" id="UYYA01004151">
    <property type="protein sequence ID" value="VDM59976.1"/>
    <property type="molecule type" value="Genomic_DNA"/>
</dbReference>
<evidence type="ECO:0000313" key="9">
    <source>
        <dbReference type="WBParaSite" id="ACOC_0000839001-mRNA-1"/>
    </source>
</evidence>
<proteinExistence type="inferred from homology"/>
<dbReference type="InterPro" id="IPR003492">
    <property type="entry name" value="Battenin_disease_Cln3"/>
</dbReference>
<keyword evidence="4 6" id="KW-1133">Transmembrane helix</keyword>
<dbReference type="WBParaSite" id="ACOC_0000839001-mRNA-1">
    <property type="protein sequence ID" value="ACOC_0000839001-mRNA-1"/>
    <property type="gene ID" value="ACOC_0000839001"/>
</dbReference>
<evidence type="ECO:0000256" key="2">
    <source>
        <dbReference type="ARBA" id="ARBA00022448"/>
    </source>
</evidence>
<protein>
    <recommendedName>
        <fullName evidence="6">Battenin</fullName>
    </recommendedName>
</protein>
<keyword evidence="2" id="KW-0813">Transport</keyword>
<keyword evidence="5 6" id="KW-0472">Membrane</keyword>
<reference evidence="9" key="1">
    <citation type="submission" date="2017-02" db="UniProtKB">
        <authorList>
            <consortium name="WormBaseParasite"/>
        </authorList>
    </citation>
    <scope>IDENTIFICATION</scope>
</reference>
<feature type="transmembrane region" description="Helical" evidence="6">
    <location>
        <begin position="73"/>
        <end position="94"/>
    </location>
</feature>
<organism evidence="9">
    <name type="scientific">Angiostrongylus costaricensis</name>
    <name type="common">Nematode worm</name>
    <dbReference type="NCBI Taxonomy" id="334426"/>
    <lineage>
        <taxon>Eukaryota</taxon>
        <taxon>Metazoa</taxon>
        <taxon>Ecdysozoa</taxon>
        <taxon>Nematoda</taxon>
        <taxon>Chromadorea</taxon>
        <taxon>Rhabditida</taxon>
        <taxon>Rhabditina</taxon>
        <taxon>Rhabditomorpha</taxon>
        <taxon>Strongyloidea</taxon>
        <taxon>Metastrongylidae</taxon>
        <taxon>Angiostrongylus</taxon>
    </lineage>
</organism>
<evidence type="ECO:0000256" key="5">
    <source>
        <dbReference type="ARBA" id="ARBA00023136"/>
    </source>
</evidence>
<comment type="similarity">
    <text evidence="6">Belongs to the battenin family.</text>
</comment>
<gene>
    <name evidence="7" type="ORF">ACOC_LOCUS8391</name>
</gene>
<keyword evidence="6" id="KW-0458">Lysosome</keyword>
<dbReference type="GO" id="GO:0007040">
    <property type="term" value="P:lysosome organization"/>
    <property type="evidence" value="ECO:0007669"/>
    <property type="project" value="TreeGrafter"/>
</dbReference>
<dbReference type="PANTHER" id="PTHR10981:SF0">
    <property type="entry name" value="BATTENIN"/>
    <property type="match status" value="1"/>
</dbReference>
<dbReference type="GO" id="GO:0012505">
    <property type="term" value="C:endomembrane system"/>
    <property type="evidence" value="ECO:0007669"/>
    <property type="project" value="UniProtKB-SubCell"/>
</dbReference>
<evidence type="ECO:0000313" key="7">
    <source>
        <dbReference type="EMBL" id="VDM59976.1"/>
    </source>
</evidence>
<keyword evidence="3 6" id="KW-0812">Transmembrane</keyword>
<evidence type="ECO:0000256" key="3">
    <source>
        <dbReference type="ARBA" id="ARBA00022692"/>
    </source>
</evidence>
<evidence type="ECO:0000256" key="6">
    <source>
        <dbReference type="RuleBase" id="RU361113"/>
    </source>
</evidence>
<dbReference type="GO" id="GO:0051453">
    <property type="term" value="P:regulation of intracellular pH"/>
    <property type="evidence" value="ECO:0007669"/>
    <property type="project" value="TreeGrafter"/>
</dbReference>
<feature type="transmembrane region" description="Helical" evidence="6">
    <location>
        <begin position="22"/>
        <end position="43"/>
    </location>
</feature>
<dbReference type="Pfam" id="PF02487">
    <property type="entry name" value="CLN3"/>
    <property type="match status" value="1"/>
</dbReference>
<feature type="transmembrane region" description="Helical" evidence="6">
    <location>
        <begin position="49"/>
        <end position="66"/>
    </location>
</feature>